<evidence type="ECO:0000256" key="9">
    <source>
        <dbReference type="ARBA" id="ARBA00022909"/>
    </source>
</evidence>
<reference evidence="15" key="1">
    <citation type="submission" date="2015-11" db="EMBL/GenBank/DDBJ databases">
        <authorList>
            <person name="Holder M.E."/>
            <person name="Ajami N.J."/>
            <person name="Petrosino J.F."/>
        </authorList>
    </citation>
    <scope>NUCLEOTIDE SEQUENCE [LARGE SCALE GENOMIC DNA]</scope>
    <source>
        <strain evidence="15">F0113</strain>
    </source>
</reference>
<evidence type="ECO:0000256" key="10">
    <source>
        <dbReference type="ARBA" id="ARBA00029409"/>
    </source>
</evidence>
<name>A0A0S2KLI9_9BACT</name>
<dbReference type="GO" id="GO:0046656">
    <property type="term" value="P:folic acid biosynthetic process"/>
    <property type="evidence" value="ECO:0007669"/>
    <property type="project" value="UniProtKB-KW"/>
</dbReference>
<sequence length="150" mass="17354">MFGWSVYHMGKRQKLILALGSNENQESNMQLAQHKLERLLNGEVVFSETMWTDPLGIESDRFLNCLAVGYTHHGVDQLYRALKQVERSIGSLRAERKRGVVKIDIDILLFGDQRYHASDWKRDYVSRLLERMGEDGSNWDEPKSIEVASK</sequence>
<feature type="domain" description="7,8-dihydro-6-hydroxymethylpterin-pyrophosphokinase" evidence="13">
    <location>
        <begin position="16"/>
        <end position="129"/>
    </location>
</feature>
<dbReference type="EC" id="2.7.6.3" evidence="3"/>
<protein>
    <recommendedName>
        <fullName evidence="4">2-amino-4-hydroxy-6-hydroxymethyldihydropteridine pyrophosphokinase</fullName>
        <ecNumber evidence="3">2.7.6.3</ecNumber>
    </recommendedName>
    <alternativeName>
        <fullName evidence="11">6-hydroxymethyl-7,8-dihydropterin pyrophosphokinase</fullName>
    </alternativeName>
    <alternativeName>
        <fullName evidence="12">7,8-dihydro-6-hydroxymethylpterin-pyrophosphokinase</fullName>
    </alternativeName>
</protein>
<dbReference type="STRING" id="76123.AS203_08665"/>
<dbReference type="InterPro" id="IPR035907">
    <property type="entry name" value="Hppk_sf"/>
</dbReference>
<dbReference type="AlphaFoldDB" id="A0A0S2KLI9"/>
<dbReference type="eggNOG" id="COG0801">
    <property type="taxonomic scope" value="Bacteria"/>
</dbReference>
<evidence type="ECO:0000256" key="4">
    <source>
        <dbReference type="ARBA" id="ARBA00016218"/>
    </source>
</evidence>
<dbReference type="PANTHER" id="PTHR43071:SF1">
    <property type="entry name" value="2-AMINO-4-HYDROXY-6-HYDROXYMETHYLDIHYDROPTERIDINE PYROPHOSPHOKINASE"/>
    <property type="match status" value="1"/>
</dbReference>
<dbReference type="GO" id="GO:0016301">
    <property type="term" value="F:kinase activity"/>
    <property type="evidence" value="ECO:0007669"/>
    <property type="project" value="UniProtKB-KW"/>
</dbReference>
<dbReference type="EMBL" id="CP013195">
    <property type="protein sequence ID" value="ALO49149.1"/>
    <property type="molecule type" value="Genomic_DNA"/>
</dbReference>
<dbReference type="UniPathway" id="UPA00077">
    <property type="reaction ID" value="UER00155"/>
</dbReference>
<accession>A0A0S2KLI9</accession>
<evidence type="ECO:0000313" key="15">
    <source>
        <dbReference type="Proteomes" id="UP000056252"/>
    </source>
</evidence>
<dbReference type="SUPFAM" id="SSF55083">
    <property type="entry name" value="6-hydroxymethyl-7,8-dihydropterin pyrophosphokinase, HPPK"/>
    <property type="match status" value="1"/>
</dbReference>
<dbReference type="Pfam" id="PF01288">
    <property type="entry name" value="HPPK"/>
    <property type="match status" value="1"/>
</dbReference>
<evidence type="ECO:0000256" key="5">
    <source>
        <dbReference type="ARBA" id="ARBA00022679"/>
    </source>
</evidence>
<evidence type="ECO:0000259" key="13">
    <source>
        <dbReference type="Pfam" id="PF01288"/>
    </source>
</evidence>
<evidence type="ECO:0000256" key="8">
    <source>
        <dbReference type="ARBA" id="ARBA00022840"/>
    </source>
</evidence>
<keyword evidence="5" id="KW-0808">Transferase</keyword>
<dbReference type="OrthoDB" id="1082296at2"/>
<comment type="similarity">
    <text evidence="2">Belongs to the HPPK family.</text>
</comment>
<keyword evidence="6" id="KW-0547">Nucleotide-binding</keyword>
<keyword evidence="9" id="KW-0289">Folate biosynthesis</keyword>
<evidence type="ECO:0000256" key="1">
    <source>
        <dbReference type="ARBA" id="ARBA00005051"/>
    </source>
</evidence>
<proteinExistence type="inferred from homology"/>
<keyword evidence="7" id="KW-0418">Kinase</keyword>
<evidence type="ECO:0000256" key="6">
    <source>
        <dbReference type="ARBA" id="ARBA00022741"/>
    </source>
</evidence>
<organism evidence="14 15">
    <name type="scientific">Hoylesella enoeca</name>
    <dbReference type="NCBI Taxonomy" id="76123"/>
    <lineage>
        <taxon>Bacteria</taxon>
        <taxon>Pseudomonadati</taxon>
        <taxon>Bacteroidota</taxon>
        <taxon>Bacteroidia</taxon>
        <taxon>Bacteroidales</taxon>
        <taxon>Prevotellaceae</taxon>
        <taxon>Hoylesella</taxon>
    </lineage>
</organism>
<dbReference type="GO" id="GO:0005524">
    <property type="term" value="F:ATP binding"/>
    <property type="evidence" value="ECO:0007669"/>
    <property type="project" value="UniProtKB-KW"/>
</dbReference>
<dbReference type="InterPro" id="IPR000550">
    <property type="entry name" value="Hppk"/>
</dbReference>
<dbReference type="Proteomes" id="UP000056252">
    <property type="component" value="Chromosome"/>
</dbReference>
<comment type="function">
    <text evidence="10">Catalyzes the transfer of pyrophosphate from adenosine triphosphate (ATP) to 6-hydroxymethyl-7,8-dihydropterin, an enzymatic step in folate biosynthesis pathway.</text>
</comment>
<evidence type="ECO:0000313" key="14">
    <source>
        <dbReference type="EMBL" id="ALO49149.1"/>
    </source>
</evidence>
<dbReference type="PANTHER" id="PTHR43071">
    <property type="entry name" value="2-AMINO-4-HYDROXY-6-HYDROXYMETHYLDIHYDROPTERIDINE PYROPHOSPHOKINASE"/>
    <property type="match status" value="1"/>
</dbReference>
<evidence type="ECO:0000256" key="7">
    <source>
        <dbReference type="ARBA" id="ARBA00022777"/>
    </source>
</evidence>
<evidence type="ECO:0000256" key="11">
    <source>
        <dbReference type="ARBA" id="ARBA00029766"/>
    </source>
</evidence>
<keyword evidence="15" id="KW-1185">Reference proteome</keyword>
<evidence type="ECO:0000256" key="12">
    <source>
        <dbReference type="ARBA" id="ARBA00033413"/>
    </source>
</evidence>
<dbReference type="Gene3D" id="3.30.70.560">
    <property type="entry name" value="7,8-Dihydro-6-hydroxymethylpterin-pyrophosphokinase HPPK"/>
    <property type="match status" value="1"/>
</dbReference>
<evidence type="ECO:0000256" key="2">
    <source>
        <dbReference type="ARBA" id="ARBA00005810"/>
    </source>
</evidence>
<dbReference type="GO" id="GO:0003848">
    <property type="term" value="F:2-amino-4-hydroxy-6-hydroxymethyldihydropteridine diphosphokinase activity"/>
    <property type="evidence" value="ECO:0007669"/>
    <property type="project" value="UniProtKB-EC"/>
</dbReference>
<gene>
    <name evidence="14" type="ORF">AS203_08665</name>
</gene>
<keyword evidence="8" id="KW-0067">ATP-binding</keyword>
<evidence type="ECO:0000256" key="3">
    <source>
        <dbReference type="ARBA" id="ARBA00013253"/>
    </source>
</evidence>
<dbReference type="GO" id="GO:0046654">
    <property type="term" value="P:tetrahydrofolate biosynthetic process"/>
    <property type="evidence" value="ECO:0007669"/>
    <property type="project" value="UniProtKB-UniPathway"/>
</dbReference>
<comment type="pathway">
    <text evidence="1">Cofactor biosynthesis; tetrahydrofolate biosynthesis; 2-amino-4-hydroxy-6-hydroxymethyl-7,8-dihydropteridine diphosphate from 7,8-dihydroneopterin triphosphate: step 4/4.</text>
</comment>
<dbReference type="KEGG" id="peo:AS203_08665"/>